<dbReference type="EMBL" id="JAAEDI010000006">
    <property type="protein sequence ID" value="MBR0649513.1"/>
    <property type="molecule type" value="Genomic_DNA"/>
</dbReference>
<gene>
    <name evidence="1" type="ORF">GXW78_07570</name>
</gene>
<reference evidence="2" key="1">
    <citation type="journal article" date="2021" name="Syst. Appl. Microbiol.">
        <title>Roseomonas hellenica sp. nov., isolated from roots of wild-growing Alkanna tinctoria.</title>
        <authorList>
            <person name="Rat A."/>
            <person name="Naranjo H.D."/>
            <person name="Lebbe L."/>
            <person name="Cnockaert M."/>
            <person name="Krigas N."/>
            <person name="Grigoriadou K."/>
            <person name="Maloupa E."/>
            <person name="Willems A."/>
        </authorList>
    </citation>
    <scope>NUCLEOTIDE SEQUENCE [LARGE SCALE GENOMIC DNA]</scope>
    <source>
        <strain evidence="2">LMG 31159</strain>
    </source>
</reference>
<name>A0ABS5EES4_9PROT</name>
<sequence length="155" mass="16432">MADAKYGAPASWVDAFNPADFQALASNGGKLSTIAAALDNSANLHLYGEFSFSCVTSTWAVGIGGHLAVYLLPEQHDGTYPNTTDGAAVTDYPGGGYFFGVITFKQATLAHRGSCRGIIPPSKFMPYVVNRTGAALPNHATNMTMKFRSYAEQVS</sequence>
<protein>
    <submittedName>
        <fullName evidence="1">Uncharacterized protein</fullName>
    </submittedName>
</protein>
<evidence type="ECO:0000313" key="2">
    <source>
        <dbReference type="Proteomes" id="UP000698752"/>
    </source>
</evidence>
<keyword evidence="2" id="KW-1185">Reference proteome</keyword>
<comment type="caution">
    <text evidence="1">The sequence shown here is derived from an EMBL/GenBank/DDBJ whole genome shotgun (WGS) entry which is preliminary data.</text>
</comment>
<evidence type="ECO:0000313" key="1">
    <source>
        <dbReference type="EMBL" id="MBR0649513.1"/>
    </source>
</evidence>
<organism evidence="1 2">
    <name type="scientific">Neoroseomonas terrae</name>
    <dbReference type="NCBI Taxonomy" id="424799"/>
    <lineage>
        <taxon>Bacteria</taxon>
        <taxon>Pseudomonadati</taxon>
        <taxon>Pseudomonadota</taxon>
        <taxon>Alphaproteobacteria</taxon>
        <taxon>Acetobacterales</taxon>
        <taxon>Acetobacteraceae</taxon>
        <taxon>Neoroseomonas</taxon>
    </lineage>
</organism>
<proteinExistence type="predicted"/>
<dbReference type="Proteomes" id="UP000698752">
    <property type="component" value="Unassembled WGS sequence"/>
</dbReference>
<dbReference type="RefSeq" id="WP_211867528.1">
    <property type="nucleotide sequence ID" value="NZ_JAAEDI010000006.1"/>
</dbReference>
<accession>A0ABS5EES4</accession>